<dbReference type="InterPro" id="IPR050879">
    <property type="entry name" value="Acyltransferase_3"/>
</dbReference>
<dbReference type="EMBL" id="JAUSSK010000001">
    <property type="protein sequence ID" value="MDQ0008358.1"/>
    <property type="molecule type" value="Genomic_DNA"/>
</dbReference>
<feature type="domain" description="Acyltransferase 3" evidence="2">
    <location>
        <begin position="21"/>
        <end position="365"/>
    </location>
</feature>
<feature type="transmembrane region" description="Helical" evidence="1">
    <location>
        <begin position="103"/>
        <end position="124"/>
    </location>
</feature>
<proteinExistence type="predicted"/>
<evidence type="ECO:0000313" key="3">
    <source>
        <dbReference type="EMBL" id="MDQ0008358.1"/>
    </source>
</evidence>
<evidence type="ECO:0000313" key="4">
    <source>
        <dbReference type="Proteomes" id="UP001237737"/>
    </source>
</evidence>
<feature type="transmembrane region" description="Helical" evidence="1">
    <location>
        <begin position="62"/>
        <end position="83"/>
    </location>
</feature>
<dbReference type="PANTHER" id="PTHR23028:SF53">
    <property type="entry name" value="ACYL_TRANSF_3 DOMAIN-CONTAINING PROTEIN"/>
    <property type="match status" value="1"/>
</dbReference>
<keyword evidence="1" id="KW-0472">Membrane</keyword>
<sequence>MAVAPAAAFLTVQAQPKVQLDFIDALRGLAIVGVLVSHAQRNVEIYQAMGHQALMSPWLSRYAAQGARGVQLFFVVSALTLFLSAGKRTREDTPWLNFYVRRVFRIAPMFYLAFGVYCLAPVLMKGQALPPLGTVLGTLSFTNGWSPAWLLGANDVVPGGWSIGVEMSFYIVFPLVFLALRSFPRALAALAVFLLLAVLTWPWLIRHPPIDDAELWQRYVFVWLPNQLPVFLFGICAYFVMFGHAGKLSVFFREGDRWRNACWFVLSVAVLALAPQWLDDPRVVFVYAAAFALLALCLFRQPYRWLVNRPLQHIGKISFSGYLTHFFMLQVARKALAAVHAGDRLSPDLYFVATAVLALAGTVLVSSVTYRFVEVPGQALGKRVIEMLAARRARDARPAEGATG</sequence>
<evidence type="ECO:0000256" key="1">
    <source>
        <dbReference type="SAM" id="Phobius"/>
    </source>
</evidence>
<reference evidence="3 4" key="1">
    <citation type="submission" date="2023-07" db="EMBL/GenBank/DDBJ databases">
        <title>Sorghum-associated microbial communities from plants grown in Nebraska, USA.</title>
        <authorList>
            <person name="Schachtman D."/>
        </authorList>
    </citation>
    <scope>NUCLEOTIDE SEQUENCE [LARGE SCALE GENOMIC DNA]</scope>
    <source>
        <strain evidence="3 4">CC60</strain>
    </source>
</reference>
<keyword evidence="1" id="KW-0812">Transmembrane</keyword>
<dbReference type="PANTHER" id="PTHR23028">
    <property type="entry name" value="ACETYLTRANSFERASE"/>
    <property type="match status" value="1"/>
</dbReference>
<dbReference type="InterPro" id="IPR002656">
    <property type="entry name" value="Acyl_transf_3_dom"/>
</dbReference>
<dbReference type="Pfam" id="PF01757">
    <property type="entry name" value="Acyl_transf_3"/>
    <property type="match status" value="1"/>
</dbReference>
<feature type="transmembrane region" description="Helical" evidence="1">
    <location>
        <begin position="220"/>
        <end position="240"/>
    </location>
</feature>
<feature type="transmembrane region" description="Helical" evidence="1">
    <location>
        <begin position="261"/>
        <end position="278"/>
    </location>
</feature>
<keyword evidence="4" id="KW-1185">Reference proteome</keyword>
<name>A0ABT9STN4_9GAMM</name>
<dbReference type="Proteomes" id="UP001237737">
    <property type="component" value="Unassembled WGS sequence"/>
</dbReference>
<comment type="caution">
    <text evidence="3">The sequence shown here is derived from an EMBL/GenBank/DDBJ whole genome shotgun (WGS) entry which is preliminary data.</text>
</comment>
<feature type="transmembrane region" description="Helical" evidence="1">
    <location>
        <begin position="159"/>
        <end position="180"/>
    </location>
</feature>
<accession>A0ABT9STN4</accession>
<feature type="transmembrane region" description="Helical" evidence="1">
    <location>
        <begin position="187"/>
        <end position="205"/>
    </location>
</feature>
<organism evidence="3 4">
    <name type="scientific">Luteibacter jiangsuensis</name>
    <dbReference type="NCBI Taxonomy" id="637577"/>
    <lineage>
        <taxon>Bacteria</taxon>
        <taxon>Pseudomonadati</taxon>
        <taxon>Pseudomonadota</taxon>
        <taxon>Gammaproteobacteria</taxon>
        <taxon>Lysobacterales</taxon>
        <taxon>Rhodanobacteraceae</taxon>
        <taxon>Luteibacter</taxon>
    </lineage>
</organism>
<feature type="transmembrane region" description="Helical" evidence="1">
    <location>
        <begin position="349"/>
        <end position="373"/>
    </location>
</feature>
<feature type="transmembrane region" description="Helical" evidence="1">
    <location>
        <begin position="284"/>
        <end position="301"/>
    </location>
</feature>
<protein>
    <submittedName>
        <fullName evidence="3">Peptidoglycan/LPS O-acetylase OafA/YrhL</fullName>
    </submittedName>
</protein>
<keyword evidence="1" id="KW-1133">Transmembrane helix</keyword>
<evidence type="ECO:0000259" key="2">
    <source>
        <dbReference type="Pfam" id="PF01757"/>
    </source>
</evidence>
<gene>
    <name evidence="3" type="ORF">J2T07_000517</name>
</gene>